<protein>
    <recommendedName>
        <fullName evidence="1">Polymerase beta nucleotidyltransferase domain-containing protein</fullName>
    </recommendedName>
</protein>
<evidence type="ECO:0000259" key="1">
    <source>
        <dbReference type="Pfam" id="PF18765"/>
    </source>
</evidence>
<evidence type="ECO:0000313" key="2">
    <source>
        <dbReference type="EMBL" id="KYO64117.1"/>
    </source>
</evidence>
<keyword evidence="3" id="KW-1185">Reference proteome</keyword>
<proteinExistence type="predicted"/>
<accession>A0A162M5G8</accession>
<dbReference type="CDD" id="cd05403">
    <property type="entry name" value="NT_KNTase_like"/>
    <property type="match status" value="1"/>
</dbReference>
<dbReference type="AlphaFoldDB" id="A0A162M5G8"/>
<dbReference type="EMBL" id="LOHZ01000044">
    <property type="protein sequence ID" value="KYO64117.1"/>
    <property type="molecule type" value="Genomic_DNA"/>
</dbReference>
<dbReference type="Pfam" id="PF18765">
    <property type="entry name" value="Polbeta"/>
    <property type="match status" value="1"/>
</dbReference>
<sequence length="113" mass="13273">MISEKLKNKDKEIFMDDKILKELSKIFNKYCSVQKVFLFGSRARGDYKNTSDVDIAVFSENISDREFNLLVDEINEIDTALSFDVVHFEKLKKDSLKENIIKDGVLIYERKDR</sequence>
<dbReference type="OrthoDB" id="9803106at2"/>
<dbReference type="Proteomes" id="UP000075737">
    <property type="component" value="Unassembled WGS sequence"/>
</dbReference>
<dbReference type="RefSeq" id="WP_083947476.1">
    <property type="nucleotide sequence ID" value="NZ_LOHZ01000044.1"/>
</dbReference>
<dbReference type="Gene3D" id="3.30.460.10">
    <property type="entry name" value="Beta Polymerase, domain 2"/>
    <property type="match status" value="1"/>
</dbReference>
<dbReference type="PANTHER" id="PTHR43449:SF1">
    <property type="entry name" value="POLYMERASE BETA NUCLEOTIDYLTRANSFERASE DOMAIN-CONTAINING PROTEIN"/>
    <property type="match status" value="1"/>
</dbReference>
<name>A0A162M5G8_9FIRM</name>
<evidence type="ECO:0000313" key="3">
    <source>
        <dbReference type="Proteomes" id="UP000075737"/>
    </source>
</evidence>
<dbReference type="SUPFAM" id="SSF81301">
    <property type="entry name" value="Nucleotidyltransferase"/>
    <property type="match status" value="1"/>
</dbReference>
<dbReference type="PANTHER" id="PTHR43449">
    <property type="entry name" value="NUCLEOTIDYLTRANSFERASE"/>
    <property type="match status" value="1"/>
</dbReference>
<feature type="domain" description="Polymerase beta nucleotidyltransferase" evidence="1">
    <location>
        <begin position="21"/>
        <end position="112"/>
    </location>
</feature>
<dbReference type="InterPro" id="IPR043519">
    <property type="entry name" value="NT_sf"/>
</dbReference>
<dbReference type="STRING" id="520767.ATZ99_21480"/>
<organism evidence="2 3">
    <name type="scientific">Thermovenabulum gondwanense</name>
    <dbReference type="NCBI Taxonomy" id="520767"/>
    <lineage>
        <taxon>Bacteria</taxon>
        <taxon>Bacillati</taxon>
        <taxon>Bacillota</taxon>
        <taxon>Clostridia</taxon>
        <taxon>Thermosediminibacterales</taxon>
        <taxon>Thermosediminibacteraceae</taxon>
        <taxon>Thermovenabulum</taxon>
    </lineage>
</organism>
<gene>
    <name evidence="2" type="ORF">ATZ99_21480</name>
</gene>
<dbReference type="InterPro" id="IPR041633">
    <property type="entry name" value="Polbeta"/>
</dbReference>
<reference evidence="2 3" key="1">
    <citation type="submission" date="2015-12" db="EMBL/GenBank/DDBJ databases">
        <title>Draft genome of Thermovenabulum gondwanense isolated from a red thermophilic microbial mat colonisisng an outflow channel of a bore well.</title>
        <authorList>
            <person name="Patel B.K."/>
        </authorList>
    </citation>
    <scope>NUCLEOTIDE SEQUENCE [LARGE SCALE GENOMIC DNA]</scope>
    <source>
        <strain evidence="2 3">R270</strain>
    </source>
</reference>
<comment type="caution">
    <text evidence="2">The sequence shown here is derived from an EMBL/GenBank/DDBJ whole genome shotgun (WGS) entry which is preliminary data.</text>
</comment>